<dbReference type="GO" id="GO:0008380">
    <property type="term" value="P:RNA splicing"/>
    <property type="evidence" value="ECO:0007669"/>
    <property type="project" value="InterPro"/>
</dbReference>
<sequence length="259" mass="29311">MAAIIGTVGADEGYMEMRISLDVIVKGVVDVVLGSDWNDDVKKKLGKINVQLSENVLLEIFTALRGQPFKALFFFRWVEEHMGYIHNVVTYNGILKVLDKQNSIKEFWDVVNELKSMGHDIDSDTYIKLSRTFQRRMMLTDAVELYELMMDGPYKPSVLHCGSLLRAISLADTPNLDLAFRVFNKFDEVEKFLDNMRNAGGNGNMKPPGSLRKLILFSRNDYLGLSSHPTVCRAAAEAKTTTWDGSKRFCIDMWISGLP</sequence>
<evidence type="ECO:0008006" key="3">
    <source>
        <dbReference type="Google" id="ProtNLM"/>
    </source>
</evidence>
<name>A0A835HF69_9MAGN</name>
<protein>
    <recommendedName>
        <fullName evidence="3">Pentatricopeptide repeat-containing protein</fullName>
    </recommendedName>
</protein>
<evidence type="ECO:0000313" key="1">
    <source>
        <dbReference type="EMBL" id="KAF9597304.1"/>
    </source>
</evidence>
<dbReference type="AlphaFoldDB" id="A0A835HF69"/>
<accession>A0A835HF69</accession>
<comment type="caution">
    <text evidence="1">The sequence shown here is derived from an EMBL/GenBank/DDBJ whole genome shotgun (WGS) entry which is preliminary data.</text>
</comment>
<dbReference type="InterPro" id="IPR011990">
    <property type="entry name" value="TPR-like_helical_dom_sf"/>
</dbReference>
<gene>
    <name evidence="1" type="ORF">IFM89_017088</name>
</gene>
<dbReference type="Gene3D" id="1.25.40.10">
    <property type="entry name" value="Tetratricopeptide repeat domain"/>
    <property type="match status" value="1"/>
</dbReference>
<organism evidence="1 2">
    <name type="scientific">Coptis chinensis</name>
    <dbReference type="NCBI Taxonomy" id="261450"/>
    <lineage>
        <taxon>Eukaryota</taxon>
        <taxon>Viridiplantae</taxon>
        <taxon>Streptophyta</taxon>
        <taxon>Embryophyta</taxon>
        <taxon>Tracheophyta</taxon>
        <taxon>Spermatophyta</taxon>
        <taxon>Magnoliopsida</taxon>
        <taxon>Ranunculales</taxon>
        <taxon>Ranunculaceae</taxon>
        <taxon>Coptidoideae</taxon>
        <taxon>Coptis</taxon>
    </lineage>
</organism>
<evidence type="ECO:0000313" key="2">
    <source>
        <dbReference type="Proteomes" id="UP000631114"/>
    </source>
</evidence>
<proteinExistence type="predicted"/>
<dbReference type="Proteomes" id="UP000631114">
    <property type="component" value="Unassembled WGS sequence"/>
</dbReference>
<dbReference type="PANTHER" id="PTHR47003">
    <property type="entry name" value="OS01G0970900 PROTEIN"/>
    <property type="match status" value="1"/>
</dbReference>
<dbReference type="OrthoDB" id="10545997at2759"/>
<keyword evidence="2" id="KW-1185">Reference proteome</keyword>
<reference evidence="1 2" key="1">
    <citation type="submission" date="2020-10" db="EMBL/GenBank/DDBJ databases">
        <title>The Coptis chinensis genome and diversification of protoberbering-type alkaloids.</title>
        <authorList>
            <person name="Wang B."/>
            <person name="Shu S."/>
            <person name="Song C."/>
            <person name="Liu Y."/>
        </authorList>
    </citation>
    <scope>NUCLEOTIDE SEQUENCE [LARGE SCALE GENOMIC DNA]</scope>
    <source>
        <strain evidence="1">HL-2020</strain>
        <tissue evidence="1">Leaf</tissue>
    </source>
</reference>
<dbReference type="PANTHER" id="PTHR47003:SF2">
    <property type="entry name" value="OS01G0970900 PROTEIN"/>
    <property type="match status" value="1"/>
</dbReference>
<dbReference type="EMBL" id="JADFTS010000007">
    <property type="protein sequence ID" value="KAF9597304.1"/>
    <property type="molecule type" value="Genomic_DNA"/>
</dbReference>
<dbReference type="InterPro" id="IPR044578">
    <property type="entry name" value="BIR6-like"/>
</dbReference>